<sequence>MVQRKQQEEQGLLRRLPLFLLVWGAFSISMWVPSIYALVLNDHETSRSFLYSGLLGVIVVTMVALARAGRPSRHGVLGQLLALLSTFAVLPLFLAIPFHDALKTTSFLNTYFDMVSAITTTGAEMFPDPTRLSQPLHLWRALVGWLGGLVMWIAASAILAPLSLGGFEVTAQGQPGRIVAGSGQGGKVDSRGRLIRIAITLAPVYAGLTVIVAILLLASGEAELTAVCHAMSIMATSGISPVGGLSGSTAGLTGEAILFLFMFFSLSRLTFSSDTATRGYTRLDQDPEFRIGVLIVVSVPLLLFLRHWSGAIEINSAENLGLALRALWGGVFTVLSFLSTTGFESADWEEARQWSGLGTPGMILLGLSVIGGGVATTAGGVKLLRVYALYLNGTRELQRLVYPSSVSSASGKNRRIQRDGAFIAWVFFMLFAISLVAVCVALAATGSSFEQAMVLSVATLSTTGPLIEIASEEPIRLIEMTVAAKMILSAAMIIGRLETLAIIALITPALWRN</sequence>
<evidence type="ECO:0000256" key="9">
    <source>
        <dbReference type="SAM" id="Phobius"/>
    </source>
</evidence>
<feature type="transmembrane region" description="Helical" evidence="9">
    <location>
        <begin position="422"/>
        <end position="446"/>
    </location>
</feature>
<comment type="similarity">
    <text evidence="2">Belongs to the TrkH potassium transport family.</text>
</comment>
<keyword evidence="3" id="KW-0813">Transport</keyword>
<keyword evidence="4" id="KW-1003">Cell membrane</keyword>
<feature type="transmembrane region" description="Helical" evidence="9">
    <location>
        <begin position="12"/>
        <end position="36"/>
    </location>
</feature>
<accession>A0A6B2NL49</accession>
<protein>
    <submittedName>
        <fullName evidence="10">TrkH family potassium uptake protein</fullName>
    </submittedName>
</protein>
<keyword evidence="5 9" id="KW-0812">Transmembrane</keyword>
<feature type="transmembrane region" description="Helical" evidence="9">
    <location>
        <begin position="194"/>
        <end position="218"/>
    </location>
</feature>
<feature type="transmembrane region" description="Helical" evidence="9">
    <location>
        <begin position="48"/>
        <end position="68"/>
    </location>
</feature>
<dbReference type="PANTHER" id="PTHR32024:SF2">
    <property type="entry name" value="TRK SYSTEM POTASSIUM UPTAKE PROTEIN TRKG-RELATED"/>
    <property type="match status" value="1"/>
</dbReference>
<dbReference type="GO" id="GO:0008324">
    <property type="term" value="F:monoatomic cation transmembrane transporter activity"/>
    <property type="evidence" value="ECO:0007669"/>
    <property type="project" value="InterPro"/>
</dbReference>
<dbReference type="InterPro" id="IPR003445">
    <property type="entry name" value="Cat_transpt"/>
</dbReference>
<feature type="transmembrane region" description="Helical" evidence="9">
    <location>
        <begin position="320"/>
        <end position="343"/>
    </location>
</feature>
<dbReference type="AlphaFoldDB" id="A0A6B2NL49"/>
<evidence type="ECO:0000256" key="6">
    <source>
        <dbReference type="ARBA" id="ARBA00022989"/>
    </source>
</evidence>
<feature type="transmembrane region" description="Helical" evidence="9">
    <location>
        <begin position="224"/>
        <end position="245"/>
    </location>
</feature>
<name>A0A6B2NL49_9RHOB</name>
<dbReference type="GO" id="GO:0005886">
    <property type="term" value="C:plasma membrane"/>
    <property type="evidence" value="ECO:0007669"/>
    <property type="project" value="UniProtKB-SubCell"/>
</dbReference>
<feature type="transmembrane region" description="Helical" evidence="9">
    <location>
        <begin position="80"/>
        <end position="98"/>
    </location>
</feature>
<feature type="transmembrane region" description="Helical" evidence="9">
    <location>
        <begin position="363"/>
        <end position="390"/>
    </location>
</feature>
<evidence type="ECO:0000256" key="3">
    <source>
        <dbReference type="ARBA" id="ARBA00022448"/>
    </source>
</evidence>
<keyword evidence="7" id="KW-0406">Ion transport</keyword>
<evidence type="ECO:0000256" key="1">
    <source>
        <dbReference type="ARBA" id="ARBA00004651"/>
    </source>
</evidence>
<comment type="caution">
    <text evidence="10">The sequence shown here is derived from an EMBL/GenBank/DDBJ whole genome shotgun (WGS) entry which is preliminary data.</text>
</comment>
<proteinExistence type="inferred from homology"/>
<evidence type="ECO:0000256" key="4">
    <source>
        <dbReference type="ARBA" id="ARBA00022475"/>
    </source>
</evidence>
<evidence type="ECO:0000256" key="5">
    <source>
        <dbReference type="ARBA" id="ARBA00022692"/>
    </source>
</evidence>
<feature type="transmembrane region" description="Helical" evidence="9">
    <location>
        <begin position="252"/>
        <end position="271"/>
    </location>
</feature>
<dbReference type="PANTHER" id="PTHR32024">
    <property type="entry name" value="TRK SYSTEM POTASSIUM UPTAKE PROTEIN TRKG-RELATED"/>
    <property type="match status" value="1"/>
</dbReference>
<evidence type="ECO:0000313" key="10">
    <source>
        <dbReference type="EMBL" id="NDW43439.1"/>
    </source>
</evidence>
<feature type="transmembrane region" description="Helical" evidence="9">
    <location>
        <begin position="142"/>
        <end position="167"/>
    </location>
</feature>
<reference evidence="10" key="1">
    <citation type="submission" date="2020-02" db="EMBL/GenBank/DDBJ databases">
        <title>Delineation of the pyrene-degrading pathway in Roseobacter clade bacteria by genomic analysis.</title>
        <authorList>
            <person name="Zhou H."/>
            <person name="Wang H."/>
        </authorList>
    </citation>
    <scope>NUCLEOTIDE SEQUENCE</scope>
    <source>
        <strain evidence="10">PrR005</strain>
    </source>
</reference>
<evidence type="ECO:0000256" key="8">
    <source>
        <dbReference type="ARBA" id="ARBA00023136"/>
    </source>
</evidence>
<gene>
    <name evidence="10" type="ORF">G0P99_00535</name>
</gene>
<evidence type="ECO:0000256" key="2">
    <source>
        <dbReference type="ARBA" id="ARBA00009137"/>
    </source>
</evidence>
<dbReference type="EMBL" id="JAAGOX010000001">
    <property type="protein sequence ID" value="NDW43439.1"/>
    <property type="molecule type" value="Genomic_DNA"/>
</dbReference>
<dbReference type="Pfam" id="PF02386">
    <property type="entry name" value="TrkH"/>
    <property type="match status" value="1"/>
</dbReference>
<dbReference type="GO" id="GO:0030001">
    <property type="term" value="P:metal ion transport"/>
    <property type="evidence" value="ECO:0007669"/>
    <property type="project" value="UniProtKB-ARBA"/>
</dbReference>
<evidence type="ECO:0000256" key="7">
    <source>
        <dbReference type="ARBA" id="ARBA00023065"/>
    </source>
</evidence>
<organism evidence="10">
    <name type="scientific">Ruegeria sp. PrR005</name>
    <dbReference type="NCBI Taxonomy" id="2706882"/>
    <lineage>
        <taxon>Bacteria</taxon>
        <taxon>Pseudomonadati</taxon>
        <taxon>Pseudomonadota</taxon>
        <taxon>Alphaproteobacteria</taxon>
        <taxon>Rhodobacterales</taxon>
        <taxon>Roseobacteraceae</taxon>
        <taxon>Ruegeria</taxon>
    </lineage>
</organism>
<feature type="transmembrane region" description="Helical" evidence="9">
    <location>
        <begin position="482"/>
        <end position="511"/>
    </location>
</feature>
<dbReference type="RefSeq" id="WP_164126708.1">
    <property type="nucleotide sequence ID" value="NZ_JAAGOX010000001.1"/>
</dbReference>
<keyword evidence="6 9" id="KW-1133">Transmembrane helix</keyword>
<feature type="transmembrane region" description="Helical" evidence="9">
    <location>
        <begin position="291"/>
        <end position="308"/>
    </location>
</feature>
<keyword evidence="8 9" id="KW-0472">Membrane</keyword>
<comment type="subcellular location">
    <subcellularLocation>
        <location evidence="1">Cell membrane</location>
        <topology evidence="1">Multi-pass membrane protein</topology>
    </subcellularLocation>
</comment>